<reference evidence="2" key="1">
    <citation type="journal article" date="2017" name="Genome Biol.">
        <title>Comparative genomics reveals high biological diversity and specific adaptations in the industrially and medically important fungal genus Aspergillus.</title>
        <authorList>
            <person name="de Vries R.P."/>
            <person name="Riley R."/>
            <person name="Wiebenga A."/>
            <person name="Aguilar-Osorio G."/>
            <person name="Amillis S."/>
            <person name="Uchima C.A."/>
            <person name="Anderluh G."/>
            <person name="Asadollahi M."/>
            <person name="Askin M."/>
            <person name="Barry K."/>
            <person name="Battaglia E."/>
            <person name="Bayram O."/>
            <person name="Benocci T."/>
            <person name="Braus-Stromeyer S.A."/>
            <person name="Caldana C."/>
            <person name="Canovas D."/>
            <person name="Cerqueira G.C."/>
            <person name="Chen F."/>
            <person name="Chen W."/>
            <person name="Choi C."/>
            <person name="Clum A."/>
            <person name="Dos Santos R.A."/>
            <person name="Damasio A.R."/>
            <person name="Diallinas G."/>
            <person name="Emri T."/>
            <person name="Fekete E."/>
            <person name="Flipphi M."/>
            <person name="Freyberg S."/>
            <person name="Gallo A."/>
            <person name="Gournas C."/>
            <person name="Habgood R."/>
            <person name="Hainaut M."/>
            <person name="Harispe M.L."/>
            <person name="Henrissat B."/>
            <person name="Hilden K.S."/>
            <person name="Hope R."/>
            <person name="Hossain A."/>
            <person name="Karabika E."/>
            <person name="Karaffa L."/>
            <person name="Karanyi Z."/>
            <person name="Krasevec N."/>
            <person name="Kuo A."/>
            <person name="Kusch H."/>
            <person name="LaButti K."/>
            <person name="Lagendijk E.L."/>
            <person name="Lapidus A."/>
            <person name="Levasseur A."/>
            <person name="Lindquist E."/>
            <person name="Lipzen A."/>
            <person name="Logrieco A.F."/>
            <person name="MacCabe A."/>
            <person name="Maekelae M.R."/>
            <person name="Malavazi I."/>
            <person name="Melin P."/>
            <person name="Meyer V."/>
            <person name="Mielnichuk N."/>
            <person name="Miskei M."/>
            <person name="Molnar A.P."/>
            <person name="Mule G."/>
            <person name="Ngan C.Y."/>
            <person name="Orejas M."/>
            <person name="Orosz E."/>
            <person name="Ouedraogo J.P."/>
            <person name="Overkamp K.M."/>
            <person name="Park H.-S."/>
            <person name="Perrone G."/>
            <person name="Piumi F."/>
            <person name="Punt P.J."/>
            <person name="Ram A.F."/>
            <person name="Ramon A."/>
            <person name="Rauscher S."/>
            <person name="Record E."/>
            <person name="Riano-Pachon D.M."/>
            <person name="Robert V."/>
            <person name="Roehrig J."/>
            <person name="Ruller R."/>
            <person name="Salamov A."/>
            <person name="Salih N.S."/>
            <person name="Samson R.A."/>
            <person name="Sandor E."/>
            <person name="Sanguinetti M."/>
            <person name="Schuetze T."/>
            <person name="Sepcic K."/>
            <person name="Shelest E."/>
            <person name="Sherlock G."/>
            <person name="Sophianopoulou V."/>
            <person name="Squina F.M."/>
            <person name="Sun H."/>
            <person name="Susca A."/>
            <person name="Todd R.B."/>
            <person name="Tsang A."/>
            <person name="Unkles S.E."/>
            <person name="van de Wiele N."/>
            <person name="van Rossen-Uffink D."/>
            <person name="Oliveira J.V."/>
            <person name="Vesth T.C."/>
            <person name="Visser J."/>
            <person name="Yu J.-H."/>
            <person name="Zhou M."/>
            <person name="Andersen M.R."/>
            <person name="Archer D.B."/>
            <person name="Baker S.E."/>
            <person name="Benoit I."/>
            <person name="Brakhage A.A."/>
            <person name="Braus G.H."/>
            <person name="Fischer R."/>
            <person name="Frisvad J.C."/>
            <person name="Goldman G.H."/>
            <person name="Houbraken J."/>
            <person name="Oakley B."/>
            <person name="Pocsi I."/>
            <person name="Scazzocchio C."/>
            <person name="Seiboth B."/>
            <person name="vanKuyk P.A."/>
            <person name="Wortman J."/>
            <person name="Dyer P.S."/>
            <person name="Grigoriev I.V."/>
        </authorList>
    </citation>
    <scope>NUCLEOTIDE SEQUENCE [LARGE SCALE GENOMIC DNA]</scope>
    <source>
        <strain evidence="2">CBS 101740 / IMI 381727 / IBT 21946</strain>
    </source>
</reference>
<dbReference type="EMBL" id="KV878679">
    <property type="protein sequence ID" value="OJJ76895.1"/>
    <property type="molecule type" value="Genomic_DNA"/>
</dbReference>
<dbReference type="Proteomes" id="UP000184499">
    <property type="component" value="Unassembled WGS sequence"/>
</dbReference>
<dbReference type="GeneID" id="93572692"/>
<name>A0A1L9UYX2_ASPBC</name>
<dbReference type="VEuPathDB" id="FungiDB:ASPBRDRAFT_190241"/>
<sequence>MPRKASSWLVSFYGSLPRITGKKEKYNKSSTSTYRQTNSNPESIFVLKDPADFPRWKGIIERLLQDRDDVGMFPDEFGTYDDGILPTRSEKDYNILWKYVPRQFHHHFPHPRYVRATYGAQMQLWALWEAVREWAINCDICGLVQRKILSDPLDPVKAREHPTSRFLLQSNGGKHCQYCSLIYQCLQAYYPSFETDKDTLVVGIYPTTGGFSLLIRNTQTTSWIESMSWAEAFPGK</sequence>
<accession>A0A1L9UYX2</accession>
<evidence type="ECO:0000313" key="2">
    <source>
        <dbReference type="Proteomes" id="UP000184499"/>
    </source>
</evidence>
<dbReference type="AlphaFoldDB" id="A0A1L9UYX2"/>
<gene>
    <name evidence="1" type="ORF">ASPBRDRAFT_190241</name>
</gene>
<evidence type="ECO:0000313" key="1">
    <source>
        <dbReference type="EMBL" id="OJJ76895.1"/>
    </source>
</evidence>
<dbReference type="RefSeq" id="XP_067484142.1">
    <property type="nucleotide sequence ID" value="XM_067620204.1"/>
</dbReference>
<protein>
    <submittedName>
        <fullName evidence="1">Uncharacterized protein</fullName>
    </submittedName>
</protein>
<organism evidence="1 2">
    <name type="scientific">Aspergillus brasiliensis (strain CBS 101740 / IMI 381727 / IBT 21946)</name>
    <dbReference type="NCBI Taxonomy" id="767769"/>
    <lineage>
        <taxon>Eukaryota</taxon>
        <taxon>Fungi</taxon>
        <taxon>Dikarya</taxon>
        <taxon>Ascomycota</taxon>
        <taxon>Pezizomycotina</taxon>
        <taxon>Eurotiomycetes</taxon>
        <taxon>Eurotiomycetidae</taxon>
        <taxon>Eurotiales</taxon>
        <taxon>Aspergillaceae</taxon>
        <taxon>Aspergillus</taxon>
        <taxon>Aspergillus subgen. Circumdati</taxon>
    </lineage>
</organism>
<proteinExistence type="predicted"/>
<keyword evidence="2" id="KW-1185">Reference proteome</keyword>